<feature type="binding site" evidence="3">
    <location>
        <position position="132"/>
    </location>
    <ligand>
        <name>a divalent metal cation</name>
        <dbReference type="ChEBI" id="CHEBI:60240"/>
        <label>2</label>
    </ligand>
</feature>
<dbReference type="EMBL" id="MHRT01000007">
    <property type="protein sequence ID" value="OHA28810.1"/>
    <property type="molecule type" value="Genomic_DNA"/>
</dbReference>
<evidence type="ECO:0000256" key="2">
    <source>
        <dbReference type="ARBA" id="ARBA00022801"/>
    </source>
</evidence>
<feature type="binding site" evidence="3">
    <location>
        <position position="225"/>
    </location>
    <ligand>
        <name>a divalent metal cation</name>
        <dbReference type="ChEBI" id="CHEBI:60240"/>
        <label>1</label>
    </ligand>
</feature>
<dbReference type="PANTHER" id="PTHR46124:SF2">
    <property type="entry name" value="D-AMINOACYL-TRNA DEACYLASE"/>
    <property type="match status" value="1"/>
</dbReference>
<dbReference type="Gene3D" id="3.20.20.140">
    <property type="entry name" value="Metal-dependent hydrolases"/>
    <property type="match status" value="1"/>
</dbReference>
<keyword evidence="1 3" id="KW-0479">Metal-binding</keyword>
<evidence type="ECO:0000256" key="1">
    <source>
        <dbReference type="ARBA" id="ARBA00022723"/>
    </source>
</evidence>
<dbReference type="Proteomes" id="UP000178089">
    <property type="component" value="Unassembled WGS sequence"/>
</dbReference>
<comment type="caution">
    <text evidence="4">The sequence shown here is derived from an EMBL/GenBank/DDBJ whole genome shotgun (WGS) entry which is preliminary data.</text>
</comment>
<dbReference type="SUPFAM" id="SSF51556">
    <property type="entry name" value="Metallo-dependent hydrolases"/>
    <property type="match status" value="1"/>
</dbReference>
<dbReference type="AlphaFoldDB" id="A0A1G2MY48"/>
<sequence length="276" mass="31096">MNPRYIDIHGHVNFPEYEADREEVIRRAQEAGVGIITVGVDLESSRQAISLAETHENMWAVVGIHPTSTHSSVAEKEFEGVKELAKQSKVVAIGECGLDYFHSRPEEIPRQREMFLRHIELANEVDKPLMLHVRNGKTNLESVSSGSKSIETISTHNAYQEAVEIIKKHAKVRANFHFFAGTLEDARDIVNMGNTVSFTGVITFARNYDEVIKQIPLTNIMSETDCPFVAPLPYRGKRCEPLHVIETIRKISEISGQSFAGITEQLSRNARSFFDF</sequence>
<evidence type="ECO:0000313" key="5">
    <source>
        <dbReference type="Proteomes" id="UP000178089"/>
    </source>
</evidence>
<feature type="binding site" evidence="3">
    <location>
        <position position="95"/>
    </location>
    <ligand>
        <name>a divalent metal cation</name>
        <dbReference type="ChEBI" id="CHEBI:60240"/>
        <label>1</label>
    </ligand>
</feature>
<feature type="binding site" evidence="3">
    <location>
        <position position="177"/>
    </location>
    <ligand>
        <name>a divalent metal cation</name>
        <dbReference type="ChEBI" id="CHEBI:60240"/>
        <label>2</label>
    </ligand>
</feature>
<dbReference type="GO" id="GO:0016788">
    <property type="term" value="F:hydrolase activity, acting on ester bonds"/>
    <property type="evidence" value="ECO:0007669"/>
    <property type="project" value="InterPro"/>
</dbReference>
<dbReference type="PROSITE" id="PS01091">
    <property type="entry name" value="TATD_3"/>
    <property type="match status" value="1"/>
</dbReference>
<protein>
    <recommendedName>
        <fullName evidence="6">Hydrolase TatD</fullName>
    </recommendedName>
</protein>
<feature type="binding site" evidence="3">
    <location>
        <position position="11"/>
    </location>
    <ligand>
        <name>a divalent metal cation</name>
        <dbReference type="ChEBI" id="CHEBI:60240"/>
        <label>1</label>
    </ligand>
</feature>
<dbReference type="FunFam" id="3.20.20.140:FF:000005">
    <property type="entry name" value="TatD family hydrolase"/>
    <property type="match status" value="1"/>
</dbReference>
<gene>
    <name evidence="4" type="ORF">A3F51_02415</name>
</gene>
<dbReference type="STRING" id="1802315.A3F51_02415"/>
<evidence type="ECO:0000256" key="3">
    <source>
        <dbReference type="PIRSR" id="PIRSR005902-1"/>
    </source>
</evidence>
<organism evidence="4 5">
    <name type="scientific">Candidatus Taylorbacteria bacterium RIFCSPHIGHO2_12_FULL_45_16</name>
    <dbReference type="NCBI Taxonomy" id="1802315"/>
    <lineage>
        <taxon>Bacteria</taxon>
        <taxon>Candidatus Tayloriibacteriota</taxon>
    </lineage>
</organism>
<proteinExistence type="predicted"/>
<keyword evidence="2" id="KW-0378">Hydrolase</keyword>
<accession>A0A1G2MY48</accession>
<dbReference type="InterPro" id="IPR001130">
    <property type="entry name" value="TatD-like"/>
</dbReference>
<feature type="binding site" evidence="3">
    <location>
        <position position="9"/>
    </location>
    <ligand>
        <name>a divalent metal cation</name>
        <dbReference type="ChEBI" id="CHEBI:60240"/>
        <label>1</label>
    </ligand>
</feature>
<evidence type="ECO:0008006" key="6">
    <source>
        <dbReference type="Google" id="ProtNLM"/>
    </source>
</evidence>
<dbReference type="GO" id="GO:0046872">
    <property type="term" value="F:metal ion binding"/>
    <property type="evidence" value="ECO:0007669"/>
    <property type="project" value="UniProtKB-KW"/>
</dbReference>
<dbReference type="InterPro" id="IPR018228">
    <property type="entry name" value="DNase_TatD-rel_CS"/>
</dbReference>
<dbReference type="PANTHER" id="PTHR46124">
    <property type="entry name" value="D-AMINOACYL-TRNA DEACYLASE"/>
    <property type="match status" value="1"/>
</dbReference>
<dbReference type="PIRSF" id="PIRSF005902">
    <property type="entry name" value="DNase_TatD"/>
    <property type="match status" value="1"/>
</dbReference>
<dbReference type="InterPro" id="IPR032466">
    <property type="entry name" value="Metal_Hydrolase"/>
</dbReference>
<dbReference type="Pfam" id="PF01026">
    <property type="entry name" value="TatD_DNase"/>
    <property type="match status" value="1"/>
</dbReference>
<dbReference type="CDD" id="cd01310">
    <property type="entry name" value="TatD_DNAse"/>
    <property type="match status" value="1"/>
</dbReference>
<evidence type="ECO:0000313" key="4">
    <source>
        <dbReference type="EMBL" id="OHA28810.1"/>
    </source>
</evidence>
<reference evidence="4 5" key="1">
    <citation type="journal article" date="2016" name="Nat. Commun.">
        <title>Thousands of microbial genomes shed light on interconnected biogeochemical processes in an aquifer system.</title>
        <authorList>
            <person name="Anantharaman K."/>
            <person name="Brown C.T."/>
            <person name="Hug L.A."/>
            <person name="Sharon I."/>
            <person name="Castelle C.J."/>
            <person name="Probst A.J."/>
            <person name="Thomas B.C."/>
            <person name="Singh A."/>
            <person name="Wilkins M.J."/>
            <person name="Karaoz U."/>
            <person name="Brodie E.L."/>
            <person name="Williams K.H."/>
            <person name="Hubbard S.S."/>
            <person name="Banfield J.F."/>
        </authorList>
    </citation>
    <scope>NUCLEOTIDE SEQUENCE [LARGE SCALE GENOMIC DNA]</scope>
</reference>
<name>A0A1G2MY48_9BACT</name>